<evidence type="ECO:0000313" key="1">
    <source>
        <dbReference type="EMBL" id="MEL5995005.1"/>
    </source>
</evidence>
<gene>
    <name evidence="1" type="ORF">AAFH49_12375</name>
</gene>
<reference evidence="1 2" key="1">
    <citation type="journal article" date="2018" name="Arch. Microbiol.">
        <title>Hymenobacter segetis sp. nov., isolated from soil.</title>
        <authorList>
            <person name="Ten L.N."/>
            <person name="Lim S.J."/>
            <person name="Kim B.O."/>
            <person name="Kang I.K."/>
            <person name="Jung H.Y."/>
        </authorList>
    </citation>
    <scope>NUCLEOTIDE SEQUENCE [LARGE SCALE GENOMIC DNA]</scope>
    <source>
        <strain evidence="1 2">S7-3-11</strain>
    </source>
</reference>
<dbReference type="Proteomes" id="UP001479606">
    <property type="component" value="Unassembled WGS sequence"/>
</dbReference>
<protein>
    <submittedName>
        <fullName evidence="1">Uncharacterized protein</fullName>
    </submittedName>
</protein>
<keyword evidence="2" id="KW-1185">Reference proteome</keyword>
<organism evidence="1 2">
    <name type="scientific">Hymenobacter segetis</name>
    <dbReference type="NCBI Taxonomy" id="2025509"/>
    <lineage>
        <taxon>Bacteria</taxon>
        <taxon>Pseudomonadati</taxon>
        <taxon>Bacteroidota</taxon>
        <taxon>Cytophagia</taxon>
        <taxon>Cytophagales</taxon>
        <taxon>Hymenobacteraceae</taxon>
        <taxon>Hymenobacter</taxon>
    </lineage>
</organism>
<name>A0ABU9LWS0_9BACT</name>
<comment type="caution">
    <text evidence="1">The sequence shown here is derived from an EMBL/GenBank/DDBJ whole genome shotgun (WGS) entry which is preliminary data.</text>
</comment>
<dbReference type="EMBL" id="JBCEVZ010000027">
    <property type="protein sequence ID" value="MEL5995005.1"/>
    <property type="molecule type" value="Genomic_DNA"/>
</dbReference>
<evidence type="ECO:0000313" key="2">
    <source>
        <dbReference type="Proteomes" id="UP001479606"/>
    </source>
</evidence>
<sequence length="106" mass="11589">MSNALPVHPTEERLFLGACLAHLKRADGSQANDWSLAETARRGAAELLTTYLASPRLPDALTERAHAALEDLRLGTPEDRDWPATQAQAERVLPVAMQLLYVLATT</sequence>
<proteinExistence type="predicted"/>
<accession>A0ABU9LWS0</accession>
<dbReference type="RefSeq" id="WP_342298495.1">
    <property type="nucleotide sequence ID" value="NZ_JBCEVZ010000027.1"/>
</dbReference>